<evidence type="ECO:0000313" key="8">
    <source>
        <dbReference type="EMBL" id="ETW85764.1"/>
    </source>
</evidence>
<dbReference type="OrthoDB" id="163794at2759"/>
<sequence>MSFIQSVESLSESVQTASGQSTSSPKVPSKGSQQFSDLPPLPDHPPSSIDIYGLSFGTVCGICAGVFVKKGAKALAFAFGGVFVLLQYLGSLSVIKVDWGRMSTRFENLLYRAEGSGGKRPPTVLSLWRWLVDFLTADFQQRASFLAGLALGIRLG</sequence>
<keyword evidence="4 7" id="KW-1133">Transmembrane helix</keyword>
<accession>W4KJ78</accession>
<evidence type="ECO:0000256" key="2">
    <source>
        <dbReference type="ARBA" id="ARBA00009160"/>
    </source>
</evidence>
<reference evidence="8 9" key="1">
    <citation type="journal article" date="2012" name="New Phytol.">
        <title>Insight into trade-off between wood decay and parasitism from the genome of a fungal forest pathogen.</title>
        <authorList>
            <person name="Olson A."/>
            <person name="Aerts A."/>
            <person name="Asiegbu F."/>
            <person name="Belbahri L."/>
            <person name="Bouzid O."/>
            <person name="Broberg A."/>
            <person name="Canback B."/>
            <person name="Coutinho P.M."/>
            <person name="Cullen D."/>
            <person name="Dalman K."/>
            <person name="Deflorio G."/>
            <person name="van Diepen L.T."/>
            <person name="Dunand C."/>
            <person name="Duplessis S."/>
            <person name="Durling M."/>
            <person name="Gonthier P."/>
            <person name="Grimwood J."/>
            <person name="Fossdal C.G."/>
            <person name="Hansson D."/>
            <person name="Henrissat B."/>
            <person name="Hietala A."/>
            <person name="Himmelstrand K."/>
            <person name="Hoffmeister D."/>
            <person name="Hogberg N."/>
            <person name="James T.Y."/>
            <person name="Karlsson M."/>
            <person name="Kohler A."/>
            <person name="Kues U."/>
            <person name="Lee Y.H."/>
            <person name="Lin Y.C."/>
            <person name="Lind M."/>
            <person name="Lindquist E."/>
            <person name="Lombard V."/>
            <person name="Lucas S."/>
            <person name="Lunden K."/>
            <person name="Morin E."/>
            <person name="Murat C."/>
            <person name="Park J."/>
            <person name="Raffaello T."/>
            <person name="Rouze P."/>
            <person name="Salamov A."/>
            <person name="Schmutz J."/>
            <person name="Solheim H."/>
            <person name="Stahlberg J."/>
            <person name="Velez H."/>
            <person name="de Vries R.P."/>
            <person name="Wiebenga A."/>
            <person name="Woodward S."/>
            <person name="Yakovlev I."/>
            <person name="Garbelotto M."/>
            <person name="Martin F."/>
            <person name="Grigoriev I.V."/>
            <person name="Stenlid J."/>
        </authorList>
    </citation>
    <scope>NUCLEOTIDE SEQUENCE [LARGE SCALE GENOMIC DNA]</scope>
    <source>
        <strain evidence="8 9">TC 32-1</strain>
    </source>
</reference>
<evidence type="ECO:0000256" key="6">
    <source>
        <dbReference type="SAM" id="MobiDB-lite"/>
    </source>
</evidence>
<evidence type="ECO:0000256" key="7">
    <source>
        <dbReference type="SAM" id="Phobius"/>
    </source>
</evidence>
<dbReference type="PANTHER" id="PTHR21346">
    <property type="entry name" value="FUN14 DOMAIN CONTAINING"/>
    <property type="match status" value="1"/>
</dbReference>
<proteinExistence type="inferred from homology"/>
<comment type="similarity">
    <text evidence="2">Belongs to the FUN14 family.</text>
</comment>
<dbReference type="RefSeq" id="XP_009542591.1">
    <property type="nucleotide sequence ID" value="XM_009544296.1"/>
</dbReference>
<evidence type="ECO:0000313" key="9">
    <source>
        <dbReference type="Proteomes" id="UP000030671"/>
    </source>
</evidence>
<keyword evidence="5 7" id="KW-0472">Membrane</keyword>
<feature type="region of interest" description="Disordered" evidence="6">
    <location>
        <begin position="1"/>
        <end position="43"/>
    </location>
</feature>
<dbReference type="GO" id="GO:0016020">
    <property type="term" value="C:membrane"/>
    <property type="evidence" value="ECO:0007669"/>
    <property type="project" value="UniProtKB-SubCell"/>
</dbReference>
<feature type="transmembrane region" description="Helical" evidence="7">
    <location>
        <begin position="74"/>
        <end position="95"/>
    </location>
</feature>
<dbReference type="GeneID" id="20665700"/>
<comment type="subcellular location">
    <subcellularLocation>
        <location evidence="1">Membrane</location>
    </subcellularLocation>
</comment>
<protein>
    <submittedName>
        <fullName evidence="8">Uncharacterized protein</fullName>
    </submittedName>
</protein>
<evidence type="ECO:0000256" key="1">
    <source>
        <dbReference type="ARBA" id="ARBA00004370"/>
    </source>
</evidence>
<organism evidence="8 9">
    <name type="scientific">Heterobasidion irregulare (strain TC 32-1)</name>
    <dbReference type="NCBI Taxonomy" id="747525"/>
    <lineage>
        <taxon>Eukaryota</taxon>
        <taxon>Fungi</taxon>
        <taxon>Dikarya</taxon>
        <taxon>Basidiomycota</taxon>
        <taxon>Agaricomycotina</taxon>
        <taxon>Agaricomycetes</taxon>
        <taxon>Russulales</taxon>
        <taxon>Bondarzewiaceae</taxon>
        <taxon>Heterobasidion</taxon>
        <taxon>Heterobasidion annosum species complex</taxon>
    </lineage>
</organism>
<keyword evidence="3 7" id="KW-0812">Transmembrane</keyword>
<feature type="compositionally biased region" description="Polar residues" evidence="6">
    <location>
        <begin position="1"/>
        <end position="35"/>
    </location>
</feature>
<dbReference type="InParanoid" id="W4KJ78"/>
<gene>
    <name evidence="8" type="ORF">HETIRDRAFT_100629</name>
</gene>
<dbReference type="EMBL" id="KI925455">
    <property type="protein sequence ID" value="ETW85764.1"/>
    <property type="molecule type" value="Genomic_DNA"/>
</dbReference>
<dbReference type="STRING" id="747525.W4KJ78"/>
<dbReference type="Pfam" id="PF04930">
    <property type="entry name" value="FUN14"/>
    <property type="match status" value="1"/>
</dbReference>
<dbReference type="Proteomes" id="UP000030671">
    <property type="component" value="Unassembled WGS sequence"/>
</dbReference>
<dbReference type="AlphaFoldDB" id="W4KJ78"/>
<evidence type="ECO:0000256" key="5">
    <source>
        <dbReference type="ARBA" id="ARBA00023136"/>
    </source>
</evidence>
<dbReference type="InterPro" id="IPR007014">
    <property type="entry name" value="FUN14"/>
</dbReference>
<dbReference type="HOGENOM" id="CLU_095425_0_1_1"/>
<keyword evidence="9" id="KW-1185">Reference proteome</keyword>
<feature type="transmembrane region" description="Helical" evidence="7">
    <location>
        <begin position="51"/>
        <end position="68"/>
    </location>
</feature>
<evidence type="ECO:0000256" key="3">
    <source>
        <dbReference type="ARBA" id="ARBA00022692"/>
    </source>
</evidence>
<dbReference type="KEGG" id="hir:HETIRDRAFT_100629"/>
<dbReference type="eggNOG" id="ENOG502S4WM">
    <property type="taxonomic scope" value="Eukaryota"/>
</dbReference>
<dbReference type="PANTHER" id="PTHR21346:SF10">
    <property type="entry name" value="TRANSMEMBRANE PROTEIN"/>
    <property type="match status" value="1"/>
</dbReference>
<evidence type="ECO:0000256" key="4">
    <source>
        <dbReference type="ARBA" id="ARBA00022989"/>
    </source>
</evidence>
<name>W4KJ78_HETIT</name>